<comment type="caution">
    <text evidence="3">The sequence shown here is derived from an EMBL/GenBank/DDBJ whole genome shotgun (WGS) entry which is preliminary data.</text>
</comment>
<evidence type="ECO:0000313" key="4">
    <source>
        <dbReference type="Proteomes" id="UP001385892"/>
    </source>
</evidence>
<keyword evidence="1" id="KW-1133">Transmembrane helix</keyword>
<dbReference type="RefSeq" id="WP_340342310.1">
    <property type="nucleotide sequence ID" value="NZ_JBBKZT010000004.1"/>
</dbReference>
<evidence type="ECO:0000259" key="2">
    <source>
        <dbReference type="Pfam" id="PF13548"/>
    </source>
</evidence>
<dbReference type="Proteomes" id="UP001385892">
    <property type="component" value="Unassembled WGS sequence"/>
</dbReference>
<keyword evidence="4" id="KW-1185">Reference proteome</keyword>
<feature type="transmembrane region" description="Helical" evidence="1">
    <location>
        <begin position="155"/>
        <end position="180"/>
    </location>
</feature>
<organism evidence="3 4">
    <name type="scientific">Variovorax rhizosphaerae</name>
    <dbReference type="NCBI Taxonomy" id="1836200"/>
    <lineage>
        <taxon>Bacteria</taxon>
        <taxon>Pseudomonadati</taxon>
        <taxon>Pseudomonadota</taxon>
        <taxon>Betaproteobacteria</taxon>
        <taxon>Burkholderiales</taxon>
        <taxon>Comamonadaceae</taxon>
        <taxon>Variovorax</taxon>
    </lineage>
</organism>
<proteinExistence type="predicted"/>
<feature type="transmembrane region" description="Helical" evidence="1">
    <location>
        <begin position="89"/>
        <end position="112"/>
    </location>
</feature>
<protein>
    <submittedName>
        <fullName evidence="3">DUF4126 domain-containing protein</fullName>
    </submittedName>
</protein>
<gene>
    <name evidence="3" type="ORF">WKW82_10915</name>
</gene>
<keyword evidence="1" id="KW-0812">Transmembrane</keyword>
<feature type="transmembrane region" description="Helical" evidence="1">
    <location>
        <begin position="12"/>
        <end position="37"/>
    </location>
</feature>
<name>A0ABU8WIB3_9BURK</name>
<evidence type="ECO:0000313" key="3">
    <source>
        <dbReference type="EMBL" id="MEJ8847164.1"/>
    </source>
</evidence>
<keyword evidence="1" id="KW-0472">Membrane</keyword>
<dbReference type="Pfam" id="PF13548">
    <property type="entry name" value="DUF4126"/>
    <property type="match status" value="1"/>
</dbReference>
<feature type="domain" description="DUF4126" evidence="2">
    <location>
        <begin position="10"/>
        <end position="182"/>
    </location>
</feature>
<evidence type="ECO:0000256" key="1">
    <source>
        <dbReference type="SAM" id="Phobius"/>
    </source>
</evidence>
<sequence>MTSLDMPQLLALAGAIGWASGVRLYLVILLVGLAGFFGWMPLPGGLQMLAHPVVLAASGFMVFVEFFADKIPGLDSLWDMVHTVIRVPAGAALAAGVFGADNGAMALVAALLGGGLAATAHTAKATTRAAINTSPEPFSNVGASLVEDSMVPASLWLAVAHPVVFFIVFAIVLVLSVWLIRKSWRFLRGLVNRVRKIFSGKPDPGVTPAFQLKKPSSEDKSHV</sequence>
<reference evidence="3 4" key="1">
    <citation type="submission" date="2024-03" db="EMBL/GenBank/DDBJ databases">
        <title>Novel species of the genus Variovorax.</title>
        <authorList>
            <person name="Liu Q."/>
            <person name="Xin Y.-H."/>
        </authorList>
    </citation>
    <scope>NUCLEOTIDE SEQUENCE [LARGE SCALE GENOMIC DNA]</scope>
    <source>
        <strain evidence="3 4">KACC 18900</strain>
    </source>
</reference>
<dbReference type="EMBL" id="JBBKZT010000004">
    <property type="protein sequence ID" value="MEJ8847164.1"/>
    <property type="molecule type" value="Genomic_DNA"/>
</dbReference>
<feature type="transmembrane region" description="Helical" evidence="1">
    <location>
        <begin position="49"/>
        <end position="68"/>
    </location>
</feature>
<accession>A0ABU8WIB3</accession>
<dbReference type="InterPro" id="IPR025196">
    <property type="entry name" value="DUF4126"/>
</dbReference>